<feature type="transmembrane region" description="Helical" evidence="1">
    <location>
        <begin position="151"/>
        <end position="171"/>
    </location>
</feature>
<comment type="caution">
    <text evidence="3">The sequence shown here is derived from an EMBL/GenBank/DDBJ whole genome shotgun (WGS) entry which is preliminary data.</text>
</comment>
<dbReference type="InterPro" id="IPR038762">
    <property type="entry name" value="ABM_predict"/>
</dbReference>
<sequence length="193" mass="22014">MSTEHPITVSVARTVLPGYTRQASAWAAAGQELAREWPGYLGSGWVRTSANSDEWNMLYRFADAETLQAWEESEERRWWIESSAGLLEVTRVERRTGIEGWFSQPGDVNLVVPETVVPPRWKQAVSIFLPFFPLSLLANFLLQPFVSDWPLVLQVLLNTCILTPLMTYIFLPVTTRLLKPWLQAKPRRRGASL</sequence>
<proteinExistence type="predicted"/>
<dbReference type="Proteomes" id="UP000664164">
    <property type="component" value="Unassembled WGS sequence"/>
</dbReference>
<keyword evidence="4" id="KW-1185">Reference proteome</keyword>
<dbReference type="PANTHER" id="PTHR40057">
    <property type="entry name" value="SLR1162 PROTEIN"/>
    <property type="match status" value="1"/>
</dbReference>
<dbReference type="InterPro" id="IPR011008">
    <property type="entry name" value="Dimeric_a/b-barrel"/>
</dbReference>
<feature type="transmembrane region" description="Helical" evidence="1">
    <location>
        <begin position="127"/>
        <end position="145"/>
    </location>
</feature>
<organism evidence="3 4">
    <name type="scientific">Arthrobacter cavernae</name>
    <dbReference type="NCBI Taxonomy" id="2817681"/>
    <lineage>
        <taxon>Bacteria</taxon>
        <taxon>Bacillati</taxon>
        <taxon>Actinomycetota</taxon>
        <taxon>Actinomycetes</taxon>
        <taxon>Micrococcales</taxon>
        <taxon>Micrococcaceae</taxon>
        <taxon>Arthrobacter</taxon>
    </lineage>
</organism>
<gene>
    <name evidence="3" type="ORF">J1902_09410</name>
</gene>
<keyword evidence="3" id="KW-0503">Monooxygenase</keyword>
<keyword evidence="1" id="KW-0472">Membrane</keyword>
<feature type="domain" description="ABM" evidence="2">
    <location>
        <begin position="7"/>
        <end position="79"/>
    </location>
</feature>
<evidence type="ECO:0000259" key="2">
    <source>
        <dbReference type="Pfam" id="PF03992"/>
    </source>
</evidence>
<evidence type="ECO:0000313" key="4">
    <source>
        <dbReference type="Proteomes" id="UP000664164"/>
    </source>
</evidence>
<dbReference type="SUPFAM" id="SSF54909">
    <property type="entry name" value="Dimeric alpha+beta barrel"/>
    <property type="match status" value="1"/>
</dbReference>
<dbReference type="PANTHER" id="PTHR40057:SF1">
    <property type="entry name" value="SLR1162 PROTEIN"/>
    <property type="match status" value="1"/>
</dbReference>
<dbReference type="Gene3D" id="3.30.70.100">
    <property type="match status" value="1"/>
</dbReference>
<reference evidence="3" key="1">
    <citation type="submission" date="2021-03" db="EMBL/GenBank/DDBJ databases">
        <title>A new species, PO-11, isolated from a karst cave deposit.</title>
        <authorList>
            <person name="Zhaoxiaoyong W."/>
        </authorList>
    </citation>
    <scope>NUCLEOTIDE SEQUENCE</scope>
    <source>
        <strain evidence="3">PO-11</strain>
    </source>
</reference>
<evidence type="ECO:0000313" key="3">
    <source>
        <dbReference type="EMBL" id="MBO1268189.1"/>
    </source>
</evidence>
<keyword evidence="3" id="KW-0560">Oxidoreductase</keyword>
<dbReference type="EMBL" id="JAFNLL010000018">
    <property type="protein sequence ID" value="MBO1268189.1"/>
    <property type="molecule type" value="Genomic_DNA"/>
</dbReference>
<protein>
    <submittedName>
        <fullName evidence="3">Antibiotic biosynthesis monooxygenase</fullName>
    </submittedName>
</protein>
<dbReference type="AlphaFoldDB" id="A0A939HFF3"/>
<name>A0A939HFF3_9MICC</name>
<keyword evidence="1" id="KW-0812">Transmembrane</keyword>
<evidence type="ECO:0000256" key="1">
    <source>
        <dbReference type="SAM" id="Phobius"/>
    </source>
</evidence>
<accession>A0A939HFF3</accession>
<dbReference type="GO" id="GO:0004497">
    <property type="term" value="F:monooxygenase activity"/>
    <property type="evidence" value="ECO:0007669"/>
    <property type="project" value="UniProtKB-KW"/>
</dbReference>
<dbReference type="Pfam" id="PF03992">
    <property type="entry name" value="ABM"/>
    <property type="match status" value="1"/>
</dbReference>
<keyword evidence="1" id="KW-1133">Transmembrane helix</keyword>
<dbReference type="InterPro" id="IPR007138">
    <property type="entry name" value="ABM_dom"/>
</dbReference>
<dbReference type="RefSeq" id="WP_207615992.1">
    <property type="nucleotide sequence ID" value="NZ_JAFNLL010000018.1"/>
</dbReference>